<evidence type="ECO:0000256" key="7">
    <source>
        <dbReference type="ARBA" id="ARBA00023136"/>
    </source>
</evidence>
<proteinExistence type="predicted"/>
<dbReference type="GO" id="GO:0005886">
    <property type="term" value="C:plasma membrane"/>
    <property type="evidence" value="ECO:0007669"/>
    <property type="project" value="UniProtKB-SubCell"/>
</dbReference>
<organism evidence="9 10">
    <name type="scientific">Microbaculum marinum</name>
    <dbReference type="NCBI Taxonomy" id="1764581"/>
    <lineage>
        <taxon>Bacteria</taxon>
        <taxon>Pseudomonadati</taxon>
        <taxon>Pseudomonadota</taxon>
        <taxon>Alphaproteobacteria</taxon>
        <taxon>Hyphomicrobiales</taxon>
        <taxon>Tepidamorphaceae</taxon>
        <taxon>Microbaculum</taxon>
    </lineage>
</organism>
<feature type="transmembrane region" description="Helical" evidence="8">
    <location>
        <begin position="21"/>
        <end position="42"/>
    </location>
</feature>
<evidence type="ECO:0000313" key="9">
    <source>
        <dbReference type="EMBL" id="MEJ8571414.1"/>
    </source>
</evidence>
<evidence type="ECO:0000313" key="10">
    <source>
        <dbReference type="Proteomes" id="UP001378188"/>
    </source>
</evidence>
<evidence type="ECO:0000256" key="5">
    <source>
        <dbReference type="ARBA" id="ARBA00022692"/>
    </source>
</evidence>
<name>A0AAW9RR70_9HYPH</name>
<dbReference type="RefSeq" id="WP_340329116.1">
    <property type="nucleotide sequence ID" value="NZ_JAZHOF010000003.1"/>
</dbReference>
<feature type="transmembrane region" description="Helical" evidence="8">
    <location>
        <begin position="111"/>
        <end position="138"/>
    </location>
</feature>
<dbReference type="EMBL" id="JAZHOF010000003">
    <property type="protein sequence ID" value="MEJ8571414.1"/>
    <property type="molecule type" value="Genomic_DNA"/>
</dbReference>
<keyword evidence="4" id="KW-0997">Cell inner membrane</keyword>
<comment type="subcellular location">
    <subcellularLocation>
        <location evidence="1">Cell membrane</location>
        <topology evidence="1">Multi-pass membrane protein</topology>
    </subcellularLocation>
</comment>
<dbReference type="InterPro" id="IPR001851">
    <property type="entry name" value="ABC_transp_permease"/>
</dbReference>
<evidence type="ECO:0000256" key="1">
    <source>
        <dbReference type="ARBA" id="ARBA00004651"/>
    </source>
</evidence>
<evidence type="ECO:0000256" key="8">
    <source>
        <dbReference type="SAM" id="Phobius"/>
    </source>
</evidence>
<feature type="transmembrane region" description="Helical" evidence="8">
    <location>
        <begin position="232"/>
        <end position="256"/>
    </location>
</feature>
<feature type="transmembrane region" description="Helical" evidence="8">
    <location>
        <begin position="180"/>
        <end position="202"/>
    </location>
</feature>
<keyword evidence="2" id="KW-0813">Transport</keyword>
<dbReference type="PANTHER" id="PTHR32196:SF21">
    <property type="entry name" value="ABC TRANSPORTER PERMEASE PROTEIN YPHD-RELATED"/>
    <property type="match status" value="1"/>
</dbReference>
<feature type="transmembrane region" description="Helical" evidence="8">
    <location>
        <begin position="262"/>
        <end position="282"/>
    </location>
</feature>
<dbReference type="Pfam" id="PF02653">
    <property type="entry name" value="BPD_transp_2"/>
    <property type="match status" value="1"/>
</dbReference>
<dbReference type="AlphaFoldDB" id="A0AAW9RR70"/>
<evidence type="ECO:0000256" key="3">
    <source>
        <dbReference type="ARBA" id="ARBA00022475"/>
    </source>
</evidence>
<sequence>MNVRILQAQPHPETGLERASRVAATVGLLPILLVLMVLFMAVVEQKFFGMNNLFNVLRSTSFLAIIAAGQMLVLIVGGFDLSVGAVIALTSTVMAKAMALLSAAMPDQTAAVIILGVLAGLGCGVFIGLINGLCVAFLRISPFMVTLGTLSIATGIGLLLTNGIPVYGMPDVFVKEFGRALWFGLPATVYVAVALIAIVWFIQQRTRLGRYIYAIGGNLQAATVSGVPATGYLVLTYVMCSVLASITGILMTARLGSGQATMGGNVMMLQSIAAAVIAGVSLRGGIGRVELVALGALFLSILTNAMNLLRIDSKMQLVVLGIIVVAAVALDELGKRRRVRD</sequence>
<feature type="transmembrane region" description="Helical" evidence="8">
    <location>
        <begin position="145"/>
        <end position="168"/>
    </location>
</feature>
<dbReference type="PANTHER" id="PTHR32196">
    <property type="entry name" value="ABC TRANSPORTER PERMEASE PROTEIN YPHD-RELATED-RELATED"/>
    <property type="match status" value="1"/>
</dbReference>
<accession>A0AAW9RR70</accession>
<evidence type="ECO:0000256" key="2">
    <source>
        <dbReference type="ARBA" id="ARBA00022448"/>
    </source>
</evidence>
<keyword evidence="10" id="KW-1185">Reference proteome</keyword>
<keyword evidence="3" id="KW-1003">Cell membrane</keyword>
<evidence type="ECO:0000256" key="4">
    <source>
        <dbReference type="ARBA" id="ARBA00022519"/>
    </source>
</evidence>
<comment type="caution">
    <text evidence="9">The sequence shown here is derived from an EMBL/GenBank/DDBJ whole genome shotgun (WGS) entry which is preliminary data.</text>
</comment>
<evidence type="ECO:0000256" key="6">
    <source>
        <dbReference type="ARBA" id="ARBA00022989"/>
    </source>
</evidence>
<dbReference type="CDD" id="cd06579">
    <property type="entry name" value="TM_PBP1_transp_AraH_like"/>
    <property type="match status" value="1"/>
</dbReference>
<keyword evidence="5 8" id="KW-0812">Transmembrane</keyword>
<keyword evidence="7 8" id="KW-0472">Membrane</keyword>
<keyword evidence="6 8" id="KW-1133">Transmembrane helix</keyword>
<gene>
    <name evidence="9" type="ORF">V3328_08020</name>
</gene>
<feature type="transmembrane region" description="Helical" evidence="8">
    <location>
        <begin position="86"/>
        <end position="105"/>
    </location>
</feature>
<protein>
    <submittedName>
        <fullName evidence="9">ABC transporter permease</fullName>
    </submittedName>
</protein>
<dbReference type="GO" id="GO:0022857">
    <property type="term" value="F:transmembrane transporter activity"/>
    <property type="evidence" value="ECO:0007669"/>
    <property type="project" value="InterPro"/>
</dbReference>
<dbReference type="Proteomes" id="UP001378188">
    <property type="component" value="Unassembled WGS sequence"/>
</dbReference>
<feature type="transmembrane region" description="Helical" evidence="8">
    <location>
        <begin position="289"/>
        <end position="309"/>
    </location>
</feature>
<feature type="transmembrane region" description="Helical" evidence="8">
    <location>
        <begin position="62"/>
        <end position="79"/>
    </location>
</feature>
<reference evidence="9 10" key="1">
    <citation type="submission" date="2024-02" db="EMBL/GenBank/DDBJ databases">
        <title>Genome analysis and characterization of Microbaculum marinisediminis sp. nov., isolated from marine sediment.</title>
        <authorList>
            <person name="Du Z.-J."/>
            <person name="Ye Y.-Q."/>
            <person name="Zhang Z.-R."/>
            <person name="Yuan S.-M."/>
            <person name="Zhang X.-Y."/>
        </authorList>
    </citation>
    <scope>NUCLEOTIDE SEQUENCE [LARGE SCALE GENOMIC DNA]</scope>
    <source>
        <strain evidence="9 10">SDUM1044001</strain>
    </source>
</reference>
<feature type="transmembrane region" description="Helical" evidence="8">
    <location>
        <begin position="315"/>
        <end position="333"/>
    </location>
</feature>